<dbReference type="GeneID" id="25568534"/>
<name>A0A0L0DPR3_THETB</name>
<dbReference type="Proteomes" id="UP000054408">
    <property type="component" value="Unassembled WGS sequence"/>
</dbReference>
<dbReference type="AlphaFoldDB" id="A0A0L0DPR3"/>
<gene>
    <name evidence="1" type="ORF">AMSG_10266</name>
</gene>
<proteinExistence type="predicted"/>
<keyword evidence="2" id="KW-1185">Reference proteome</keyword>
<sequence>MATFARDGTEYPIVLGETFTKGTDKASVIKLAKKKDSEEEEYSFVGPVTSSTSAADVVFWFDADNERFVAELVGSYMPMKLKS</sequence>
<accession>A0A0L0DPR3</accession>
<protein>
    <submittedName>
        <fullName evidence="1">Uncharacterized protein</fullName>
    </submittedName>
</protein>
<dbReference type="RefSeq" id="XP_013753752.1">
    <property type="nucleotide sequence ID" value="XM_013898298.1"/>
</dbReference>
<organism evidence="1 2">
    <name type="scientific">Thecamonas trahens ATCC 50062</name>
    <dbReference type="NCBI Taxonomy" id="461836"/>
    <lineage>
        <taxon>Eukaryota</taxon>
        <taxon>Apusozoa</taxon>
        <taxon>Apusomonadida</taxon>
        <taxon>Apusomonadidae</taxon>
        <taxon>Thecamonas</taxon>
    </lineage>
</organism>
<evidence type="ECO:0000313" key="1">
    <source>
        <dbReference type="EMBL" id="KNC54287.1"/>
    </source>
</evidence>
<dbReference type="EMBL" id="GL349488">
    <property type="protein sequence ID" value="KNC54287.1"/>
    <property type="molecule type" value="Genomic_DNA"/>
</dbReference>
<reference evidence="1 2" key="1">
    <citation type="submission" date="2010-05" db="EMBL/GenBank/DDBJ databases">
        <title>The Genome Sequence of Thecamonas trahens ATCC 50062.</title>
        <authorList>
            <consortium name="The Broad Institute Genome Sequencing Platform"/>
            <person name="Russ C."/>
            <person name="Cuomo C."/>
            <person name="Shea T."/>
            <person name="Young S.K."/>
            <person name="Zeng Q."/>
            <person name="Koehrsen M."/>
            <person name="Haas B."/>
            <person name="Borodovsky M."/>
            <person name="Guigo R."/>
            <person name="Alvarado L."/>
            <person name="Berlin A."/>
            <person name="Bochicchio J."/>
            <person name="Borenstein D."/>
            <person name="Chapman S."/>
            <person name="Chen Z."/>
            <person name="Freedman E."/>
            <person name="Gellesch M."/>
            <person name="Goldberg J."/>
            <person name="Griggs A."/>
            <person name="Gujja S."/>
            <person name="Heilman E."/>
            <person name="Heiman D."/>
            <person name="Hepburn T."/>
            <person name="Howarth C."/>
            <person name="Jen D."/>
            <person name="Larson L."/>
            <person name="Mehta T."/>
            <person name="Park D."/>
            <person name="Pearson M."/>
            <person name="Roberts A."/>
            <person name="Saif S."/>
            <person name="Shenoy N."/>
            <person name="Sisk P."/>
            <person name="Stolte C."/>
            <person name="Sykes S."/>
            <person name="Thomson T."/>
            <person name="Walk T."/>
            <person name="White J."/>
            <person name="Yandava C."/>
            <person name="Burger G."/>
            <person name="Gray M.W."/>
            <person name="Holland P.W.H."/>
            <person name="King N."/>
            <person name="Lang F.B.F."/>
            <person name="Roger A.J."/>
            <person name="Ruiz-Trillo I."/>
            <person name="Lander E."/>
            <person name="Nusbaum C."/>
        </authorList>
    </citation>
    <scope>NUCLEOTIDE SEQUENCE [LARGE SCALE GENOMIC DNA]</scope>
    <source>
        <strain evidence="1 2">ATCC 50062</strain>
    </source>
</reference>
<evidence type="ECO:0000313" key="2">
    <source>
        <dbReference type="Proteomes" id="UP000054408"/>
    </source>
</evidence>